<evidence type="ECO:0000313" key="2">
    <source>
        <dbReference type="Proteomes" id="UP001596110"/>
    </source>
</evidence>
<name>A0ABW0UBV6_9STRE</name>
<dbReference type="Proteomes" id="UP001596110">
    <property type="component" value="Unassembled WGS sequence"/>
</dbReference>
<organism evidence="1 2">
    <name type="scientific">Streptococcus caledonicus</name>
    <dbReference type="NCBI Taxonomy" id="2614158"/>
    <lineage>
        <taxon>Bacteria</taxon>
        <taxon>Bacillati</taxon>
        <taxon>Bacillota</taxon>
        <taxon>Bacilli</taxon>
        <taxon>Lactobacillales</taxon>
        <taxon>Streptococcaceae</taxon>
        <taxon>Streptococcus</taxon>
    </lineage>
</organism>
<comment type="caution">
    <text evidence="1">The sequence shown here is derived from an EMBL/GenBank/DDBJ whole genome shotgun (WGS) entry which is preliminary data.</text>
</comment>
<protein>
    <submittedName>
        <fullName evidence="1">Uncharacterized protein</fullName>
    </submittedName>
</protein>
<reference evidence="2" key="1">
    <citation type="journal article" date="2019" name="Int. J. Syst. Evol. Microbiol.">
        <title>The Global Catalogue of Microorganisms (GCM) 10K type strain sequencing project: providing services to taxonomists for standard genome sequencing and annotation.</title>
        <authorList>
            <consortium name="The Broad Institute Genomics Platform"/>
            <consortium name="The Broad Institute Genome Sequencing Center for Infectious Disease"/>
            <person name="Wu L."/>
            <person name="Ma J."/>
        </authorList>
    </citation>
    <scope>NUCLEOTIDE SEQUENCE [LARGE SCALE GENOMIC DNA]</scope>
    <source>
        <strain evidence="2">DT43</strain>
    </source>
</reference>
<keyword evidence="2" id="KW-1185">Reference proteome</keyword>
<evidence type="ECO:0000313" key="1">
    <source>
        <dbReference type="EMBL" id="MFC5631048.1"/>
    </source>
</evidence>
<gene>
    <name evidence="1" type="ORF">ACFPQ3_05445</name>
</gene>
<proteinExistence type="predicted"/>
<sequence length="62" mass="6777">MSVFTIMGAIVVGHATCGKSKSSSSALGMINVVFREECSGTRGVFIKLFHIKEKMMQLKKLI</sequence>
<dbReference type="EMBL" id="JBHSOJ010000016">
    <property type="protein sequence ID" value="MFC5631048.1"/>
    <property type="molecule type" value="Genomic_DNA"/>
</dbReference>
<accession>A0ABW0UBV6</accession>